<accession>A0A8H5LYH2</accession>
<dbReference type="AlphaFoldDB" id="A0A8H5LYH2"/>
<keyword evidence="2" id="KW-1185">Reference proteome</keyword>
<evidence type="ECO:0000313" key="2">
    <source>
        <dbReference type="Proteomes" id="UP000559256"/>
    </source>
</evidence>
<name>A0A8H5LYH2_9AGAR</name>
<gene>
    <name evidence="1" type="ORF">D9758_004647</name>
</gene>
<proteinExistence type="predicted"/>
<sequence>MEYKSTFDLITLLLILPHTHNQQLQFTITMRVFAVFSALAAAGFATAQEAARFGSVNVSPCGFTGGDAITITYNATTAIQHDNVPQSVGLWIQGINVTDGIRTTTTPFFRLAHNDSLNAQADPIFTAQLTLPEIFATFTTQSWQVTSFIIYGNDVLTEFGGTTDTCPQTN</sequence>
<organism evidence="1 2">
    <name type="scientific">Tetrapyrgos nigripes</name>
    <dbReference type="NCBI Taxonomy" id="182062"/>
    <lineage>
        <taxon>Eukaryota</taxon>
        <taxon>Fungi</taxon>
        <taxon>Dikarya</taxon>
        <taxon>Basidiomycota</taxon>
        <taxon>Agaricomycotina</taxon>
        <taxon>Agaricomycetes</taxon>
        <taxon>Agaricomycetidae</taxon>
        <taxon>Agaricales</taxon>
        <taxon>Marasmiineae</taxon>
        <taxon>Marasmiaceae</taxon>
        <taxon>Tetrapyrgos</taxon>
    </lineage>
</organism>
<evidence type="ECO:0000313" key="1">
    <source>
        <dbReference type="EMBL" id="KAF5374212.1"/>
    </source>
</evidence>
<reference evidence="1 2" key="1">
    <citation type="journal article" date="2020" name="ISME J.">
        <title>Uncovering the hidden diversity of litter-decomposition mechanisms in mushroom-forming fungi.</title>
        <authorList>
            <person name="Floudas D."/>
            <person name="Bentzer J."/>
            <person name="Ahren D."/>
            <person name="Johansson T."/>
            <person name="Persson P."/>
            <person name="Tunlid A."/>
        </authorList>
    </citation>
    <scope>NUCLEOTIDE SEQUENCE [LARGE SCALE GENOMIC DNA]</scope>
    <source>
        <strain evidence="1 2">CBS 291.85</strain>
    </source>
</reference>
<comment type="caution">
    <text evidence="1">The sequence shown here is derived from an EMBL/GenBank/DDBJ whole genome shotgun (WGS) entry which is preliminary data.</text>
</comment>
<dbReference type="Proteomes" id="UP000559256">
    <property type="component" value="Unassembled WGS sequence"/>
</dbReference>
<protein>
    <submittedName>
        <fullName evidence="1">Uncharacterized protein</fullName>
    </submittedName>
</protein>
<dbReference type="EMBL" id="JAACJM010000002">
    <property type="protein sequence ID" value="KAF5374212.1"/>
    <property type="molecule type" value="Genomic_DNA"/>
</dbReference>